<sequence>MFKKDEKENINDINSKLTIDNLKNILMKSDDVLLKEISINKKLKGTLFFIDGLVDSKSISEYIIEPLTQMPRFTESKTEIEVINLIREGALTYSSQTEKNTLKDVINGILGGNAALLFPGENIAFVFDVKGFDKRNITEPTDENVIKGSRDVFVETLRVNTATVRRKIKSPNLVFEEIILGKQTQTSISIIYISNIANEQLLKELKKRLDKINVDAILSLNSIEDYIIDKKLSAFPQLINTERPDKFCSNIIEGRIGLIIDGLPISIIIPGTLVQFIQATEDYSQNYIISSILRFMRVILMFTTLLLPGFYISIISFHHEMIPIELALSISASDKGVPFPPFIEVILLLIAFEVLMEAGLRLPKSIGQAVSIVGAIVVGQAAVEAKLVSPAVVITIAVTAMANYTVPNQDLSNALRLWRFIIAILSSILGLMGLSIGSLILLYHLCSIECFGIPYLSPFVSGENEDFGDTLFRLPVYFLKNRPLNLNTLYRKRIG</sequence>
<evidence type="ECO:0000313" key="7">
    <source>
        <dbReference type="Proteomes" id="UP001321763"/>
    </source>
</evidence>
<dbReference type="InterPro" id="IPR050768">
    <property type="entry name" value="UPF0353/GerABKA_families"/>
</dbReference>
<feature type="transmembrane region" description="Helical" evidence="3">
    <location>
        <begin position="256"/>
        <end position="277"/>
    </location>
</feature>
<evidence type="ECO:0000256" key="2">
    <source>
        <dbReference type="ARBA" id="ARBA00023136"/>
    </source>
</evidence>
<evidence type="ECO:0000313" key="6">
    <source>
        <dbReference type="Proteomes" id="UP000290921"/>
    </source>
</evidence>
<feature type="transmembrane region" description="Helical" evidence="3">
    <location>
        <begin position="388"/>
        <end position="406"/>
    </location>
</feature>
<dbReference type="PIRSF" id="PIRSF005690">
    <property type="entry name" value="GerBA"/>
    <property type="match status" value="1"/>
</dbReference>
<organism evidence="5 6">
    <name type="scientific">Clostridium tetani</name>
    <dbReference type="NCBI Taxonomy" id="1513"/>
    <lineage>
        <taxon>Bacteria</taxon>
        <taxon>Bacillati</taxon>
        <taxon>Bacillota</taxon>
        <taxon>Clostridia</taxon>
        <taxon>Eubacteriales</taxon>
        <taxon>Clostridiaceae</taxon>
        <taxon>Clostridium</taxon>
    </lineage>
</organism>
<dbReference type="Pfam" id="PF03323">
    <property type="entry name" value="GerA"/>
    <property type="match status" value="1"/>
</dbReference>
<accession>A0A4Q0VFY1</accession>
<keyword evidence="3" id="KW-1133">Transmembrane helix</keyword>
<dbReference type="GO" id="GO:0016020">
    <property type="term" value="C:membrane"/>
    <property type="evidence" value="ECO:0007669"/>
    <property type="project" value="InterPro"/>
</dbReference>
<feature type="transmembrane region" description="Helical" evidence="3">
    <location>
        <begin position="298"/>
        <end position="319"/>
    </location>
</feature>
<dbReference type="PANTHER" id="PTHR22550">
    <property type="entry name" value="SPORE GERMINATION PROTEIN"/>
    <property type="match status" value="1"/>
</dbReference>
<evidence type="ECO:0000256" key="1">
    <source>
        <dbReference type="ARBA" id="ARBA00005278"/>
    </source>
</evidence>
<dbReference type="EMBL" id="QMAP01000002">
    <property type="protein sequence ID" value="RXI49850.1"/>
    <property type="molecule type" value="Genomic_DNA"/>
</dbReference>
<dbReference type="EMBL" id="AP026818">
    <property type="protein sequence ID" value="BDR81488.1"/>
    <property type="molecule type" value="Genomic_DNA"/>
</dbReference>
<gene>
    <name evidence="5" type="ORF">DP130_02370</name>
    <name evidence="4" type="ORF">K234311028_17340</name>
</gene>
<evidence type="ECO:0000256" key="3">
    <source>
        <dbReference type="SAM" id="Phobius"/>
    </source>
</evidence>
<feature type="transmembrane region" description="Helical" evidence="3">
    <location>
        <begin position="418"/>
        <end position="445"/>
    </location>
</feature>
<dbReference type="Proteomes" id="UP001321763">
    <property type="component" value="Chromosome"/>
</dbReference>
<comment type="similarity">
    <text evidence="1">Belongs to the GerABKA family.</text>
</comment>
<proteinExistence type="inferred from homology"/>
<reference evidence="4 7" key="2">
    <citation type="submission" date="2022-09" db="EMBL/GenBank/DDBJ databases">
        <title>complete genome sequences of Clostridium tetani str. KHSU-234311-028 isolated from soil.</title>
        <authorList>
            <person name="Sekizuka T."/>
            <person name="Shitada C."/>
            <person name="Takahashi M."/>
            <person name="Kuroda M."/>
        </authorList>
    </citation>
    <scope>NUCLEOTIDE SEQUENCE [LARGE SCALE GENOMIC DNA]</scope>
    <source>
        <strain evidence="4 7">KHSU-234311-028</strain>
    </source>
</reference>
<evidence type="ECO:0000313" key="5">
    <source>
        <dbReference type="EMBL" id="RXI49850.1"/>
    </source>
</evidence>
<dbReference type="AlphaFoldDB" id="A0A4Q0VFY1"/>
<dbReference type="Proteomes" id="UP000290921">
    <property type="component" value="Unassembled WGS sequence"/>
</dbReference>
<dbReference type="PANTHER" id="PTHR22550:SF5">
    <property type="entry name" value="LEUCINE ZIPPER PROTEIN 4"/>
    <property type="match status" value="1"/>
</dbReference>
<dbReference type="InterPro" id="IPR004995">
    <property type="entry name" value="Spore_Ger"/>
</dbReference>
<name>A0A4Q0VFY1_CLOTA</name>
<dbReference type="RefSeq" id="WP_129029783.1">
    <property type="nucleotide sequence ID" value="NZ_AP026806.1"/>
</dbReference>
<dbReference type="GO" id="GO:0009847">
    <property type="term" value="P:spore germination"/>
    <property type="evidence" value="ECO:0007669"/>
    <property type="project" value="InterPro"/>
</dbReference>
<evidence type="ECO:0000313" key="4">
    <source>
        <dbReference type="EMBL" id="BDR81488.1"/>
    </source>
</evidence>
<keyword evidence="2 3" id="KW-0472">Membrane</keyword>
<protein>
    <submittedName>
        <fullName evidence="5">Spore germination protein</fullName>
    </submittedName>
</protein>
<keyword evidence="3" id="KW-0812">Transmembrane</keyword>
<reference evidence="5 6" key="1">
    <citation type="submission" date="2018-06" db="EMBL/GenBank/DDBJ databases">
        <title>Genome conservation of Clostridium tetani.</title>
        <authorList>
            <person name="Bruggemann H."/>
            <person name="Popoff M.R."/>
        </authorList>
    </citation>
    <scope>NUCLEOTIDE SEQUENCE [LARGE SCALE GENOMIC DNA]</scope>
    <source>
        <strain evidence="5 6">2017.061</strain>
    </source>
</reference>